<keyword evidence="3" id="KW-1185">Reference proteome</keyword>
<dbReference type="KEGG" id="bvr:BVIR_1659"/>
<gene>
    <name evidence="1" type="ORF">BV133_3087</name>
    <name evidence="2" type="ORF">BVIRIDIS_11040</name>
</gene>
<evidence type="ECO:0000313" key="3">
    <source>
        <dbReference type="Proteomes" id="UP000065734"/>
    </source>
</evidence>
<reference evidence="3" key="3">
    <citation type="journal article" date="2016" name="Genome Announc.">
        <title>Revised genome sequence of the purple photosynthetic bacterium Blastochloris viridis.</title>
        <authorList>
            <person name="Liu L.N."/>
            <person name="Faulkner M."/>
            <person name="Liu X."/>
            <person name="Huang F."/>
            <person name="Darby A.C."/>
            <person name="Hall N."/>
        </authorList>
    </citation>
    <scope>NUCLEOTIDE SEQUENCE [LARGE SCALE GENOMIC DNA]</scope>
    <source>
        <strain evidence="3">ATCC 19567 / DSM 133 / F</strain>
    </source>
</reference>
<dbReference type="EMBL" id="AP014854">
    <property type="protein sequence ID" value="BAS00681.1"/>
    <property type="molecule type" value="Genomic_DNA"/>
</dbReference>
<dbReference type="AlphaFoldDB" id="A0A0H5BEN4"/>
<dbReference type="RefSeq" id="WP_060833002.1">
    <property type="nucleotide sequence ID" value="NZ_AP014854.2"/>
</dbReference>
<reference evidence="2" key="2">
    <citation type="submission" date="2015-11" db="EMBL/GenBank/DDBJ databases">
        <authorList>
            <person name="Zhang Y."/>
            <person name="Guo Z."/>
        </authorList>
    </citation>
    <scope>NUCLEOTIDE SEQUENCE</scope>
    <source>
        <strain evidence="2">1</strain>
    </source>
</reference>
<accession>A0A0H5BEN4</accession>
<protein>
    <submittedName>
        <fullName evidence="2">Uncharacterized protein</fullName>
    </submittedName>
</protein>
<organism evidence="2 3">
    <name type="scientific">Blastochloris viridis</name>
    <name type="common">Rhodopseudomonas viridis</name>
    <dbReference type="NCBI Taxonomy" id="1079"/>
    <lineage>
        <taxon>Bacteria</taxon>
        <taxon>Pseudomonadati</taxon>
        <taxon>Pseudomonadota</taxon>
        <taxon>Alphaproteobacteria</taxon>
        <taxon>Hyphomicrobiales</taxon>
        <taxon>Blastochloridaceae</taxon>
        <taxon>Blastochloris</taxon>
    </lineage>
</organism>
<proteinExistence type="predicted"/>
<dbReference type="Proteomes" id="UP000065734">
    <property type="component" value="Chromosome I"/>
</dbReference>
<sequence>MDTRLQRQALPNPRQSGTDAAVAAYIVEAAAELSLLAHRHDMPVLAYILDMARLEAESQASALTKS</sequence>
<dbReference type="OrthoDB" id="8456023at2"/>
<reference evidence="1" key="1">
    <citation type="journal article" date="2015" name="Genome Announc.">
        <title>Complete Genome Sequence of the Bacteriochlorophyll b-Producing Photosynthetic Bacterium Blastochloris viridis.</title>
        <authorList>
            <person name="Tsukatani Y."/>
            <person name="Hirose Y."/>
            <person name="Harada J."/>
            <person name="Misawa N."/>
            <person name="Mori K."/>
            <person name="Inoue K."/>
            <person name="Tamiaki H."/>
        </authorList>
    </citation>
    <scope>NUCLEOTIDE SEQUENCE [LARGE SCALE GENOMIC DNA]</scope>
    <source>
        <strain evidence="1">DSM 133</strain>
    </source>
</reference>
<evidence type="ECO:0000313" key="1">
    <source>
        <dbReference type="EMBL" id="BAS00681.1"/>
    </source>
</evidence>
<dbReference type="EMBL" id="LN907867">
    <property type="protein sequence ID" value="CUU42101.1"/>
    <property type="molecule type" value="Genomic_DNA"/>
</dbReference>
<evidence type="ECO:0000313" key="2">
    <source>
        <dbReference type="EMBL" id="CUU42101.1"/>
    </source>
</evidence>
<name>A0A0H5BEN4_BLAVI</name>